<evidence type="ECO:0000313" key="5">
    <source>
        <dbReference type="EnsemblMetazoa" id="AAEL007896-PB"/>
    </source>
</evidence>
<organism evidence="5 6">
    <name type="scientific">Aedes aegypti</name>
    <name type="common">Yellowfever mosquito</name>
    <name type="synonym">Culex aegypti</name>
    <dbReference type="NCBI Taxonomy" id="7159"/>
    <lineage>
        <taxon>Eukaryota</taxon>
        <taxon>Metazoa</taxon>
        <taxon>Ecdysozoa</taxon>
        <taxon>Arthropoda</taxon>
        <taxon>Hexapoda</taxon>
        <taxon>Insecta</taxon>
        <taxon>Pterygota</taxon>
        <taxon>Neoptera</taxon>
        <taxon>Endopterygota</taxon>
        <taxon>Diptera</taxon>
        <taxon>Nematocera</taxon>
        <taxon>Culicoidea</taxon>
        <taxon>Culicidae</taxon>
        <taxon>Culicinae</taxon>
        <taxon>Aedini</taxon>
        <taxon>Aedes</taxon>
        <taxon>Stegomyia</taxon>
    </lineage>
</organism>
<dbReference type="Gene3D" id="3.30.160.60">
    <property type="entry name" value="Classic Zinc Finger"/>
    <property type="match status" value="7"/>
</dbReference>
<keyword evidence="4" id="KW-0862">Zinc</keyword>
<dbReference type="Pfam" id="PF13912">
    <property type="entry name" value="zf-C2H2_6"/>
    <property type="match status" value="2"/>
</dbReference>
<dbReference type="GO" id="GO:0005694">
    <property type="term" value="C:chromosome"/>
    <property type="evidence" value="ECO:0007669"/>
    <property type="project" value="UniProtKB-ARBA"/>
</dbReference>
<dbReference type="PROSITE" id="PS51915">
    <property type="entry name" value="ZAD"/>
    <property type="match status" value="1"/>
</dbReference>
<dbReference type="AlphaFoldDB" id="A0A6I8TAE1"/>
<evidence type="ECO:0000256" key="4">
    <source>
        <dbReference type="ARBA" id="ARBA00022833"/>
    </source>
</evidence>
<dbReference type="Proteomes" id="UP000008820">
    <property type="component" value="Chromosome 2"/>
</dbReference>
<dbReference type="SUPFAM" id="SSF57667">
    <property type="entry name" value="beta-beta-alpha zinc fingers"/>
    <property type="match status" value="5"/>
</dbReference>
<dbReference type="FunFam" id="3.30.160.60:FF:000038">
    <property type="entry name" value="Zinc finger protein 624"/>
    <property type="match status" value="1"/>
</dbReference>
<dbReference type="PROSITE" id="PS00028">
    <property type="entry name" value="ZINC_FINGER_C2H2_1"/>
    <property type="match status" value="6"/>
</dbReference>
<dbReference type="SUPFAM" id="SSF57716">
    <property type="entry name" value="Glucocorticoid receptor-like (DNA-binding domain)"/>
    <property type="match status" value="1"/>
</dbReference>
<dbReference type="SMART" id="SM00355">
    <property type="entry name" value="ZnF_C2H2"/>
    <property type="match status" value="12"/>
</dbReference>
<dbReference type="GO" id="GO:0043565">
    <property type="term" value="F:sequence-specific DNA binding"/>
    <property type="evidence" value="ECO:0007669"/>
    <property type="project" value="UniProtKB-ARBA"/>
</dbReference>
<evidence type="ECO:0000256" key="2">
    <source>
        <dbReference type="ARBA" id="ARBA00022737"/>
    </source>
</evidence>
<reference evidence="5" key="2">
    <citation type="submission" date="2020-05" db="UniProtKB">
        <authorList>
            <consortium name="EnsemblMetazoa"/>
        </authorList>
    </citation>
    <scope>IDENTIFICATION</scope>
    <source>
        <strain evidence="5">LVP_AGWG</strain>
    </source>
</reference>
<proteinExistence type="predicted"/>
<name>A0A6I8TAE1_AEDAE</name>
<dbReference type="InParanoid" id="A0A6I8TAE1"/>
<dbReference type="SMART" id="SM00868">
    <property type="entry name" value="zf-AD"/>
    <property type="match status" value="1"/>
</dbReference>
<dbReference type="Pfam" id="PF07776">
    <property type="entry name" value="zf-AD"/>
    <property type="match status" value="1"/>
</dbReference>
<dbReference type="GO" id="GO:0008270">
    <property type="term" value="F:zinc ion binding"/>
    <property type="evidence" value="ECO:0007669"/>
    <property type="project" value="UniProtKB-UniRule"/>
</dbReference>
<dbReference type="GO" id="GO:0045893">
    <property type="term" value="P:positive regulation of DNA-templated transcription"/>
    <property type="evidence" value="ECO:0007669"/>
    <property type="project" value="UniProtKB-ARBA"/>
</dbReference>
<dbReference type="GO" id="GO:0005634">
    <property type="term" value="C:nucleus"/>
    <property type="evidence" value="ECO:0007669"/>
    <property type="project" value="InterPro"/>
</dbReference>
<evidence type="ECO:0000256" key="3">
    <source>
        <dbReference type="ARBA" id="ARBA00022771"/>
    </source>
</evidence>
<evidence type="ECO:0000313" key="6">
    <source>
        <dbReference type="Proteomes" id="UP000008820"/>
    </source>
</evidence>
<dbReference type="InterPro" id="IPR013087">
    <property type="entry name" value="Znf_C2H2_type"/>
</dbReference>
<dbReference type="PANTHER" id="PTHR24379:SF121">
    <property type="entry name" value="C2H2-TYPE DOMAIN-CONTAINING PROTEIN"/>
    <property type="match status" value="1"/>
</dbReference>
<sequence>MSLEHCCRLCLKSLADIMFVEDSEDSYFSLADDRSLQRMILECFQIQVSDGEIVSKVCSQCNDEIRLVHEIRKRIRKTDFEIKQYYASLAVKDEAEYEADPVEIQENEQIELIEMDDDERDGNTEMVASFGEENSADNDNFTQKYEIIEVEPLLRYDQNTVEEPTEINHERKHIHSAIQIQRLKNPCDRKVRRTVDCKCYICATEFDTTEMLDSHLATHVGTSAQKCNLCDFPITTVRSWNMHLRTIHFRKGKRIPCEECRKDNKVREFSSNFKLQAHIKSYHEKIVEVQEKKHICTYCGKAFSRGTHLRMHENIHTKAILYNCKQCPFAATSRSGLLRHLRIHTAEKPFKCDECDASFNQSNALHSHKTAKHSDERPFACDICGNAKRFKTKYILQSHMKMHEKSDTDSITKGRRVKTLGTKITVYDPELKCSFCPAVYYKEVFLCRHIVEKHPSESVSMIPCDDCNVTNKNVFFLTQKEKNRHVEKHEKTKALPEKERLCNECGKTFQTSTAYHRHRQTHIDIVCKECGKSFSTSRTLRLHLLTVHLKSRPYKCDKCESSFGQLTSLNAHMKIHQK</sequence>
<keyword evidence="2" id="KW-0677">Repeat</keyword>
<dbReference type="PROSITE" id="PS50157">
    <property type="entry name" value="ZINC_FINGER_C2H2_2"/>
    <property type="match status" value="7"/>
</dbReference>
<dbReference type="FunFam" id="3.30.160.60:FF:000446">
    <property type="entry name" value="Zinc finger protein"/>
    <property type="match status" value="1"/>
</dbReference>
<gene>
    <name evidence="5" type="primary">5569756</name>
</gene>
<accession>A0A6I8TAE1</accession>
<dbReference type="InterPro" id="IPR012934">
    <property type="entry name" value="Znf_AD"/>
</dbReference>
<dbReference type="EnsemblMetazoa" id="AAEL007896-RB">
    <property type="protein sequence ID" value="AAEL007896-PB"/>
    <property type="gene ID" value="AAEL007896"/>
</dbReference>
<evidence type="ECO:0008006" key="7">
    <source>
        <dbReference type="Google" id="ProtNLM"/>
    </source>
</evidence>
<dbReference type="OrthoDB" id="7760006at2759"/>
<keyword evidence="6" id="KW-1185">Reference proteome</keyword>
<dbReference type="FunFam" id="3.30.160.60:FF:000624">
    <property type="entry name" value="zinc finger protein 697"/>
    <property type="match status" value="1"/>
</dbReference>
<evidence type="ECO:0000256" key="1">
    <source>
        <dbReference type="ARBA" id="ARBA00022723"/>
    </source>
</evidence>
<dbReference type="PANTHER" id="PTHR24379">
    <property type="entry name" value="KRAB AND ZINC FINGER DOMAIN-CONTAINING"/>
    <property type="match status" value="1"/>
</dbReference>
<keyword evidence="3" id="KW-0863">Zinc-finger</keyword>
<dbReference type="Pfam" id="PF00096">
    <property type="entry name" value="zf-C2H2"/>
    <property type="match status" value="4"/>
</dbReference>
<keyword evidence="1" id="KW-0479">Metal-binding</keyword>
<reference evidence="5 6" key="1">
    <citation type="submission" date="2017-06" db="EMBL/GenBank/DDBJ databases">
        <title>Aedes aegypti genome working group (AGWG) sequencing and assembly.</title>
        <authorList>
            <consortium name="Aedes aegypti Genome Working Group (AGWG)"/>
            <person name="Matthews B.J."/>
        </authorList>
    </citation>
    <scope>NUCLEOTIDE SEQUENCE [LARGE SCALE GENOMIC DNA]</scope>
    <source>
        <strain evidence="5 6">LVP_AGWG</strain>
    </source>
</reference>
<protein>
    <recommendedName>
        <fullName evidence="7">Zinc finger protein</fullName>
    </recommendedName>
</protein>
<dbReference type="FunFam" id="3.30.160.60:FF:001732">
    <property type="entry name" value="Zgc:162936"/>
    <property type="match status" value="1"/>
</dbReference>
<dbReference type="InterPro" id="IPR036236">
    <property type="entry name" value="Znf_C2H2_sf"/>
</dbReference>